<gene>
    <name evidence="1" type="ORF">BO95DRAFT_269833</name>
</gene>
<protein>
    <submittedName>
        <fullName evidence="1">Uncharacterized protein</fullName>
    </submittedName>
</protein>
<reference evidence="1" key="1">
    <citation type="submission" date="2018-02" db="EMBL/GenBank/DDBJ databases">
        <title>The genomes of Aspergillus section Nigri reveals drivers in fungal speciation.</title>
        <authorList>
            <consortium name="DOE Joint Genome Institute"/>
            <person name="Vesth T.C."/>
            <person name="Nybo J."/>
            <person name="Theobald S."/>
            <person name="Brandl J."/>
            <person name="Frisvad J.C."/>
            <person name="Nielsen K.F."/>
            <person name="Lyhne E.K."/>
            <person name="Kogle M.E."/>
            <person name="Kuo A."/>
            <person name="Riley R."/>
            <person name="Clum A."/>
            <person name="Nolan M."/>
            <person name="Lipzen A."/>
            <person name="Salamov A."/>
            <person name="Henrissat B."/>
            <person name="Wiebenga A."/>
            <person name="De vries R.P."/>
            <person name="Grigoriev I.V."/>
            <person name="Mortensen U.H."/>
            <person name="Andersen M.R."/>
            <person name="Baker S.E."/>
        </authorList>
    </citation>
    <scope>NUCLEOTIDE SEQUENCE</scope>
    <source>
        <strain evidence="1">CBS 621.78</strain>
    </source>
</reference>
<keyword evidence="2" id="KW-1185">Reference proteome</keyword>
<organism evidence="1 2">
    <name type="scientific">Aspergillus brunneoviolaceus CBS 621.78</name>
    <dbReference type="NCBI Taxonomy" id="1450534"/>
    <lineage>
        <taxon>Eukaryota</taxon>
        <taxon>Fungi</taxon>
        <taxon>Dikarya</taxon>
        <taxon>Ascomycota</taxon>
        <taxon>Pezizomycotina</taxon>
        <taxon>Eurotiomycetes</taxon>
        <taxon>Eurotiomycetidae</taxon>
        <taxon>Eurotiales</taxon>
        <taxon>Aspergillaceae</taxon>
        <taxon>Aspergillus</taxon>
        <taxon>Aspergillus subgen. Circumdati</taxon>
    </lineage>
</organism>
<accession>A0ACD1GKF1</accession>
<evidence type="ECO:0000313" key="1">
    <source>
        <dbReference type="EMBL" id="RAH49660.1"/>
    </source>
</evidence>
<name>A0ACD1GKF1_9EURO</name>
<sequence length="1246" mass="135490">MASRNQKPLAGLLIPTAPSFPLSSPITEEVPSPIPSSPDDHELWRNRPFALLNKTISKNPFIRKATFDDQIQGQGHTGRLSGAGDIVQGVVHVEQGAEQSSSRSRGLNLVTDFSKPSTTVQHEVPAPVFVDLNDLKALSQVREQERTTDGTSGTVKSVVPGSCAPQSFGVVEQKTIGKDELSPSDRHIMIGLQMPFHGSKDSPDERPRERDRMRFSHTPLTPSIIVTPAKEDTFWDGFQPAHPRPRATSSIYSQPTPYPDYDDHDIPPVPAIPAFHVRADNEKASPDSPSMKSIMSSRKQRAFSTGTIFEEDSPKTIGRPSSFLVEKVKKIPDRLSINTEATRQSQGWWTYLMSPLFPKTPVTPGRPPVPSMATHSSELTDEWWEKEVSYFSPDTPDAVTNPLDNTNSSPQNPNSVEAERNMTSFMFPGEPIQGSAAEYYQACAHELFSGRPYFECVNHTCSITPKDKVAAMMTEPPAVITHEKDLLIDVDDMPGTEKQHPPGPSDVDTGLRSVDGISPVAKSRQNPFRDSDEHSTLSGPTLTGYPQSEYPSSEHPSSKDALGKDTPSEVAPSERSPGTQSLKQQPQTQSAKETAEEVPSAPEHQEGPRAAPAAVAEGHVERQTPYPVYQPIIQPIIQPAIQPAMQPASQPAPVVVPHPIPQPATAAPPTVQNFYKHPAVVPSAVLIAPPERSYSQYIVQPASSPAPQPQPPEPVSPAFQRMTERGSVPLSEVQDTPAPAYTSYHHSSGILPPRIDPHPLTREEVDSTTERQKIETKRRRLEKEDAVGRKLGGCWRGRGPVSKKGCFGRSGREGRVKRRWYLAICTSFLIIILLALILALTLTRKGSATPVQSQWLNLTGYPPMPTGIATIAGPNLYKRVPGCIAPSSLWSCALPKEQQFGNKPYTADEPNFRVEIEFRNGTYPNSTTIASRSLVSGRSSGTDPSPSPPSMKDQTFLGNTTDKNSAPYTGEETPFFMSFLSASSTSSSSSTRRRLTRKRDDAFPDLDSLIPSPDLNSDGTAAAAELYPLSESQPIRLYNRGQATEHYGFYTYFDRSIFLSSLAPLNGSGIDDDANDSDGGSTEEQARVRCTWAQTRFLVQIWTRSTDTLLKPSSVSASASATPTSSASSASSTSTTSSSSATDFTRPGSFPYPVTITLDRHGGDAKKKMVYCYAMEADEKVNSTLVKLQVEDRSYGGQLVNPAPGIFDFASNSSSSSANETSSVYGGVDGGTGGCSCQWVNWLSTS</sequence>
<dbReference type="EMBL" id="KZ825317">
    <property type="protein sequence ID" value="RAH49660.1"/>
    <property type="molecule type" value="Genomic_DNA"/>
</dbReference>
<dbReference type="Proteomes" id="UP000249057">
    <property type="component" value="Unassembled WGS sequence"/>
</dbReference>
<proteinExistence type="predicted"/>
<evidence type="ECO:0000313" key="2">
    <source>
        <dbReference type="Proteomes" id="UP000249057"/>
    </source>
</evidence>